<dbReference type="GO" id="GO:0009975">
    <property type="term" value="F:cyclase activity"/>
    <property type="evidence" value="ECO:0007669"/>
    <property type="project" value="TreeGrafter"/>
</dbReference>
<feature type="transmembrane region" description="Helical" evidence="2">
    <location>
        <begin position="211"/>
        <end position="234"/>
    </location>
</feature>
<sequence length="562" mass="63478">MVSTDNGSQNGEIEEAKVKGEIPLQISSSQRTLLEHENPQRRLPDTLTSPLNRIRLLKFGSASAKFKRIADERDQISRSVASSGHHFRERLNGVIHRKVDWGSIVRMGKEWIRNPMNMALFLWITCVAISGAILFLVMTGMLNGVLHKKSQRDAWFEVNNQILNALFTLMCLYQHPIRIYHLVLLCRWEPEDISKLRKSYCKHGTYKPHEWVHMMVVIVLLQLNCFAQYALCGLNLGYKRSQRPAIGVGICISVAFSAPAIAGLYTIMSPLGKEYDSDMDEEAQVESTTGDRPDRMRLRSFEKRYSFAARDQDEQQTVENRPQWSGGILDIWDDISLAYLSLFCSFCVFGWNMERLGFGNMYVHIATFLLFCLAPFWIFTLAAVNIDNEAVREALFGTGVVLCVFGLLYGGFWRMQMRKRFNLPSYNFCFGKPEVSDCTLWLCCCWCSLAQEVRTGNSYDIIQDKFCMKQIDNGNPLPNSPLPCEDGVVQSRSSASSPLGIYSSPSRIIAINSPSPGRVSKGYSSDGPLPTVKEESTAGGRDTTMTPPSMSLIQKEILSPKR</sequence>
<dbReference type="PANTHER" id="PTHR31045:SF30">
    <property type="entry name" value="PLAC8 FAMILY PROTEIN"/>
    <property type="match status" value="1"/>
</dbReference>
<feature type="transmembrane region" description="Helical" evidence="2">
    <location>
        <begin position="394"/>
        <end position="413"/>
    </location>
</feature>
<accession>A0A6A1VR80</accession>
<feature type="transmembrane region" description="Helical" evidence="2">
    <location>
        <begin position="331"/>
        <end position="351"/>
    </location>
</feature>
<name>A0A6A1VR80_9ROSI</name>
<feature type="region of interest" description="Disordered" evidence="1">
    <location>
        <begin position="513"/>
        <end position="562"/>
    </location>
</feature>
<evidence type="ECO:0000256" key="1">
    <source>
        <dbReference type="SAM" id="MobiDB-lite"/>
    </source>
</evidence>
<keyword evidence="4" id="KW-1185">Reference proteome</keyword>
<evidence type="ECO:0000313" key="3">
    <source>
        <dbReference type="EMBL" id="KAB1214108.1"/>
    </source>
</evidence>
<feature type="compositionally biased region" description="Polar residues" evidence="1">
    <location>
        <begin position="1"/>
        <end position="11"/>
    </location>
</feature>
<evidence type="ECO:0008006" key="5">
    <source>
        <dbReference type="Google" id="ProtNLM"/>
    </source>
</evidence>
<dbReference type="AlphaFoldDB" id="A0A6A1VR80"/>
<reference evidence="3 4" key="1">
    <citation type="journal article" date="2019" name="Plant Biotechnol. J.">
        <title>The red bayberry genome and genetic basis of sex determination.</title>
        <authorList>
            <person name="Jia H.M."/>
            <person name="Jia H.J."/>
            <person name="Cai Q.L."/>
            <person name="Wang Y."/>
            <person name="Zhao H.B."/>
            <person name="Yang W.F."/>
            <person name="Wang G.Y."/>
            <person name="Li Y.H."/>
            <person name="Zhan D.L."/>
            <person name="Shen Y.T."/>
            <person name="Niu Q.F."/>
            <person name="Chang L."/>
            <person name="Qiu J."/>
            <person name="Zhao L."/>
            <person name="Xie H.B."/>
            <person name="Fu W.Y."/>
            <person name="Jin J."/>
            <person name="Li X.W."/>
            <person name="Jiao Y."/>
            <person name="Zhou C.C."/>
            <person name="Tu T."/>
            <person name="Chai C.Y."/>
            <person name="Gao J.L."/>
            <person name="Fan L.J."/>
            <person name="van de Weg E."/>
            <person name="Wang J.Y."/>
            <person name="Gao Z.S."/>
        </authorList>
    </citation>
    <scope>NUCLEOTIDE SEQUENCE [LARGE SCALE GENOMIC DNA]</scope>
    <source>
        <tissue evidence="3">Leaves</tissue>
    </source>
</reference>
<dbReference type="Proteomes" id="UP000516437">
    <property type="component" value="Chromosome 5"/>
</dbReference>
<gene>
    <name evidence="3" type="ORF">CJ030_MR5G017371</name>
</gene>
<evidence type="ECO:0000313" key="4">
    <source>
        <dbReference type="Proteomes" id="UP000516437"/>
    </source>
</evidence>
<dbReference type="Pfam" id="PF11204">
    <property type="entry name" value="DUF2985"/>
    <property type="match status" value="1"/>
</dbReference>
<dbReference type="PANTHER" id="PTHR31045">
    <property type="entry name" value="PLAC8 FAMILY PROTEIN-RELATED"/>
    <property type="match status" value="1"/>
</dbReference>
<dbReference type="GO" id="GO:0051762">
    <property type="term" value="P:sesquiterpene biosynthetic process"/>
    <property type="evidence" value="ECO:0007669"/>
    <property type="project" value="TreeGrafter"/>
</dbReference>
<dbReference type="InterPro" id="IPR021369">
    <property type="entry name" value="DUF2985"/>
</dbReference>
<feature type="transmembrane region" description="Helical" evidence="2">
    <location>
        <begin position="119"/>
        <end position="142"/>
    </location>
</feature>
<keyword evidence="2" id="KW-1133">Transmembrane helix</keyword>
<feature type="compositionally biased region" description="Polar residues" evidence="1">
    <location>
        <begin position="543"/>
        <end position="552"/>
    </location>
</feature>
<dbReference type="InterPro" id="IPR006461">
    <property type="entry name" value="PLAC_motif_containing"/>
</dbReference>
<keyword evidence="2" id="KW-0472">Membrane</keyword>
<organism evidence="3 4">
    <name type="scientific">Morella rubra</name>
    <name type="common">Chinese bayberry</name>
    <dbReference type="NCBI Taxonomy" id="262757"/>
    <lineage>
        <taxon>Eukaryota</taxon>
        <taxon>Viridiplantae</taxon>
        <taxon>Streptophyta</taxon>
        <taxon>Embryophyta</taxon>
        <taxon>Tracheophyta</taxon>
        <taxon>Spermatophyta</taxon>
        <taxon>Magnoliopsida</taxon>
        <taxon>eudicotyledons</taxon>
        <taxon>Gunneridae</taxon>
        <taxon>Pentapetalae</taxon>
        <taxon>rosids</taxon>
        <taxon>fabids</taxon>
        <taxon>Fagales</taxon>
        <taxon>Myricaceae</taxon>
        <taxon>Morella</taxon>
    </lineage>
</organism>
<dbReference type="EMBL" id="RXIC02000023">
    <property type="protein sequence ID" value="KAB1214108.1"/>
    <property type="molecule type" value="Genomic_DNA"/>
</dbReference>
<protein>
    <recommendedName>
        <fullName evidence="5">Protein PLANT CADMIUM RESISTANCE 8</fullName>
    </recommendedName>
</protein>
<feature type="region of interest" description="Disordered" evidence="1">
    <location>
        <begin position="1"/>
        <end position="21"/>
    </location>
</feature>
<feature type="transmembrane region" description="Helical" evidence="2">
    <location>
        <begin position="363"/>
        <end position="382"/>
    </location>
</feature>
<keyword evidence="2" id="KW-0812">Transmembrane</keyword>
<dbReference type="Pfam" id="PF04749">
    <property type="entry name" value="PLAC8"/>
    <property type="match status" value="1"/>
</dbReference>
<feature type="transmembrane region" description="Helical" evidence="2">
    <location>
        <begin position="246"/>
        <end position="268"/>
    </location>
</feature>
<evidence type="ECO:0000256" key="2">
    <source>
        <dbReference type="SAM" id="Phobius"/>
    </source>
</evidence>
<dbReference type="NCBIfam" id="TIGR01571">
    <property type="entry name" value="A_thal_Cys_rich"/>
    <property type="match status" value="1"/>
</dbReference>
<dbReference type="OrthoDB" id="6407410at2759"/>
<proteinExistence type="predicted"/>
<comment type="caution">
    <text evidence="3">The sequence shown here is derived from an EMBL/GenBank/DDBJ whole genome shotgun (WGS) entry which is preliminary data.</text>
</comment>